<dbReference type="Pfam" id="PF01053">
    <property type="entry name" value="Cys_Met_Meta_PP"/>
    <property type="match status" value="1"/>
</dbReference>
<keyword evidence="6" id="KW-1185">Reference proteome</keyword>
<keyword evidence="5" id="KW-0808">Transferase</keyword>
<dbReference type="PANTHER" id="PTHR11808:SF89">
    <property type="entry name" value="METHIONINE GAMMA-LYASE"/>
    <property type="match status" value="1"/>
</dbReference>
<dbReference type="EMBL" id="CP095073">
    <property type="protein sequence ID" value="UOQ46353.1"/>
    <property type="molecule type" value="Genomic_DNA"/>
</dbReference>
<dbReference type="RefSeq" id="WP_244713502.1">
    <property type="nucleotide sequence ID" value="NZ_CP095073.1"/>
</dbReference>
<evidence type="ECO:0000256" key="1">
    <source>
        <dbReference type="ARBA" id="ARBA00001933"/>
    </source>
</evidence>
<evidence type="ECO:0000256" key="3">
    <source>
        <dbReference type="ARBA" id="ARBA00022898"/>
    </source>
</evidence>
<dbReference type="InterPro" id="IPR015421">
    <property type="entry name" value="PyrdxlP-dep_Trfase_major"/>
</dbReference>
<comment type="similarity">
    <text evidence="2 4">Belongs to the trans-sulfuration enzymes family.</text>
</comment>
<evidence type="ECO:0000256" key="2">
    <source>
        <dbReference type="ARBA" id="ARBA00009077"/>
    </source>
</evidence>
<organism evidence="5 6">
    <name type="scientific">Halobacillus salinarum</name>
    <dbReference type="NCBI Taxonomy" id="2932257"/>
    <lineage>
        <taxon>Bacteria</taxon>
        <taxon>Bacillati</taxon>
        <taxon>Bacillota</taxon>
        <taxon>Bacilli</taxon>
        <taxon>Bacillales</taxon>
        <taxon>Bacillaceae</taxon>
        <taxon>Halobacillus</taxon>
    </lineage>
</organism>
<dbReference type="InterPro" id="IPR000277">
    <property type="entry name" value="Cys/Met-Metab_PyrdxlP-dep_enz"/>
</dbReference>
<sequence>MSDSSFETQVVHNHIDQSMALNSKTTPIYQTTAFTFKDLDHLESYYNGEAAYLYTRERNPNTEELGQTIARLEKAEAGVATSSGMSAILSGILSVVKPGDHLIAAEDVYGGTYHLLSKELKDFGLEVSLVSFHDLEEVRKEIRPNTRLLYTESISNPFLRVEDIPGIVSLAKEHGLKTMVDNTFATPYLLTPIEQGIDLVVHSATKYIGGHSDVTAGVLVGRSALIQTAAKKVSTLGASLSPFEAWLAQRGTKTLALRMDKQSENAKKLANALKEEPHVKTVYYPEFVSERGNGAIVTIELQPNVQVEQWFKSLGWVKIAPTLAGVETTVSYPVKTSHRSLNEHQLETVGINEYVIRLSVGIEDSEDIIKQFKEAIKQSI</sequence>
<dbReference type="SUPFAM" id="SSF53383">
    <property type="entry name" value="PLP-dependent transferases"/>
    <property type="match status" value="1"/>
</dbReference>
<keyword evidence="5" id="KW-0032">Aminotransferase</keyword>
<evidence type="ECO:0000256" key="4">
    <source>
        <dbReference type="RuleBase" id="RU362118"/>
    </source>
</evidence>
<dbReference type="InterPro" id="IPR015422">
    <property type="entry name" value="PyrdxlP-dep_Trfase_small"/>
</dbReference>
<name>A0ABY4ER42_9BACI</name>
<dbReference type="PANTHER" id="PTHR11808">
    <property type="entry name" value="TRANS-SULFURATION ENZYME FAMILY MEMBER"/>
    <property type="match status" value="1"/>
</dbReference>
<comment type="cofactor">
    <cofactor evidence="1 4">
        <name>pyridoxal 5'-phosphate</name>
        <dbReference type="ChEBI" id="CHEBI:597326"/>
    </cofactor>
</comment>
<reference evidence="5 6" key="1">
    <citation type="submission" date="2022-04" db="EMBL/GenBank/DDBJ databases">
        <title>Halobacillus sp. isolated from saltern.</title>
        <authorList>
            <person name="Won M."/>
            <person name="Lee C.-M."/>
            <person name="Woen H.-Y."/>
            <person name="Kwon S.-W."/>
        </authorList>
    </citation>
    <scope>NUCLEOTIDE SEQUENCE [LARGE SCALE GENOMIC DNA]</scope>
    <source>
        <strain evidence="5 6">SSBR10-3</strain>
    </source>
</reference>
<dbReference type="Proteomes" id="UP000831787">
    <property type="component" value="Chromosome"/>
</dbReference>
<protein>
    <submittedName>
        <fullName evidence="5">Aminotransferase class I/II-fold pyridoxal phosphate-dependent enzyme</fullName>
    </submittedName>
</protein>
<dbReference type="GO" id="GO:0008483">
    <property type="term" value="F:transaminase activity"/>
    <property type="evidence" value="ECO:0007669"/>
    <property type="project" value="UniProtKB-KW"/>
</dbReference>
<gene>
    <name evidence="5" type="ORF">MUN89_00125</name>
</gene>
<dbReference type="PROSITE" id="PS00868">
    <property type="entry name" value="CYS_MET_METAB_PP"/>
    <property type="match status" value="1"/>
</dbReference>
<accession>A0ABY4ER42</accession>
<keyword evidence="3 4" id="KW-0663">Pyridoxal phosphate</keyword>
<evidence type="ECO:0000313" key="5">
    <source>
        <dbReference type="EMBL" id="UOQ46353.1"/>
    </source>
</evidence>
<dbReference type="Gene3D" id="3.40.640.10">
    <property type="entry name" value="Type I PLP-dependent aspartate aminotransferase-like (Major domain)"/>
    <property type="match status" value="1"/>
</dbReference>
<dbReference type="InterPro" id="IPR015424">
    <property type="entry name" value="PyrdxlP-dep_Trfase"/>
</dbReference>
<dbReference type="PIRSF" id="PIRSF001434">
    <property type="entry name" value="CGS"/>
    <property type="match status" value="1"/>
</dbReference>
<evidence type="ECO:0000313" key="6">
    <source>
        <dbReference type="Proteomes" id="UP000831787"/>
    </source>
</evidence>
<dbReference type="CDD" id="cd00614">
    <property type="entry name" value="CGS_like"/>
    <property type="match status" value="1"/>
</dbReference>
<dbReference type="Gene3D" id="3.90.1150.10">
    <property type="entry name" value="Aspartate Aminotransferase, domain 1"/>
    <property type="match status" value="1"/>
</dbReference>
<dbReference type="InterPro" id="IPR054542">
    <property type="entry name" value="Cys_met_metab_PP"/>
</dbReference>
<proteinExistence type="inferred from homology"/>